<dbReference type="Proteomes" id="UP000012040">
    <property type="component" value="Chromosome"/>
</dbReference>
<dbReference type="eggNOG" id="ENOG5033MZW">
    <property type="taxonomic scope" value="Bacteria"/>
</dbReference>
<accession>M4VBH9</accession>
<keyword evidence="2" id="KW-1185">Reference proteome</keyword>
<organism evidence="1 2">
    <name type="scientific">Pseudobdellovibrio exovorus JSS</name>
    <dbReference type="NCBI Taxonomy" id="1184267"/>
    <lineage>
        <taxon>Bacteria</taxon>
        <taxon>Pseudomonadati</taxon>
        <taxon>Bdellovibrionota</taxon>
        <taxon>Bdellovibrionia</taxon>
        <taxon>Bdellovibrionales</taxon>
        <taxon>Pseudobdellovibrionaceae</taxon>
        <taxon>Pseudobdellovibrio</taxon>
    </lineage>
</organism>
<sequence>MLASINPLLLKSEWMHTGDIRPYVFVRPENQIEQPGTRHKLDWFQFEPIYKNPLDLKELPFAEAIYQIEWKSFGHQSLSIPRWTFYDCAAMPGFIAGFAGRTSKLPRKILELLNYSDEHEWCPLSLFIIIPTMRKGEWVAYDLCAVNSMLPKEEQYYGLGFLSKAFGLWYANVEQCSGMTQWGSPALKLHSHYGHMEVIGSYAPLHTHAKTMTYRCEVNTDCWEKFYTRENDLAFLEKYGPTNLVIDPTSEESMIELQNRIQNKEGPFYLSALEIAQKNLKEKLTIYKIKQDNS</sequence>
<dbReference type="AlphaFoldDB" id="M4VBH9"/>
<dbReference type="HOGENOM" id="CLU_945474_0_0_7"/>
<protein>
    <submittedName>
        <fullName evidence="1">Uncharacterized protein</fullName>
    </submittedName>
</protein>
<dbReference type="PATRIC" id="fig|1184267.3.peg.1645"/>
<dbReference type="RefSeq" id="WP_015470330.1">
    <property type="nucleotide sequence ID" value="NC_020813.1"/>
</dbReference>
<dbReference type="STRING" id="1184267.A11Q_1624"/>
<name>M4VBH9_9BACT</name>
<evidence type="ECO:0000313" key="2">
    <source>
        <dbReference type="Proteomes" id="UP000012040"/>
    </source>
</evidence>
<reference evidence="1 2" key="1">
    <citation type="journal article" date="2013" name="ISME J.">
        <title>By their genes ye shall know them: genomic signatures of predatory bacteria.</title>
        <authorList>
            <person name="Pasternak Z."/>
            <person name="Pietrokovski S."/>
            <person name="Rotem O."/>
            <person name="Gophna U."/>
            <person name="Lurie-Weinberger M.N."/>
            <person name="Jurkevitch E."/>
        </authorList>
    </citation>
    <scope>NUCLEOTIDE SEQUENCE [LARGE SCALE GENOMIC DNA]</scope>
    <source>
        <strain evidence="1 2">JSS</strain>
    </source>
</reference>
<evidence type="ECO:0000313" key="1">
    <source>
        <dbReference type="EMBL" id="AGH95840.1"/>
    </source>
</evidence>
<gene>
    <name evidence="1" type="ORF">A11Q_1624</name>
</gene>
<proteinExistence type="predicted"/>
<dbReference type="EMBL" id="CP003537">
    <property type="protein sequence ID" value="AGH95840.1"/>
    <property type="molecule type" value="Genomic_DNA"/>
</dbReference>
<dbReference type="KEGG" id="bex:A11Q_1624"/>